<dbReference type="EMBL" id="AXCM01004942">
    <property type="status" value="NOT_ANNOTATED_CDS"/>
    <property type="molecule type" value="Genomic_DNA"/>
</dbReference>
<keyword evidence="2" id="KW-0472">Membrane</keyword>
<sequence length="1469" mass="164099">MVLDTVRNSEGATVQAALRSSSNGGIGGPVLVRPTSLQPPEKEPVNFQINLIGAPPEVEQLIEHIKSVAEQFLYHWKTFPINLPTPLSNSPGGGVGNGGGGAATGGAGGQSVTSLSVAGNGGESNANIHSSVVATGNRKTRPINLRDLFIAPPFDELDAVAADGSGEPRLLTNAQLRSLRERGEFEVPSLNFPGQVHRWQLSQMLQKGSERTRDSLLSDLALSARFIVITAKERLTGHFFSVAHALRALLHGFIKLVDMIVGVPSLLAHNLDNKIKEERCRFLVAELVCRNEYEDCLDSLCSYVRHQLRRATMEKFDVNCNQAQPIPYLYVTPKGQDIDLRLFSKDIMRRALPILVGILEKETRGWFLHFRERLIVELRERKMTDAEIEEEVNDAVMKEYLQRVYTSILSNVELTELGENIPQLLVQQAQSVVIMHKAVDKIQKELKKFREEMEQTLQEQHPVLSRVYPWLRAKLNAGEQAKLSKITWGAHEEALRAAQRLNLHQTVYFLNRDLAFMKEREPVLLKELKNAKKPTRNFQWACRIWSPKSWIIRRSFQGHSEVVPTVICQQATSIVTPRSDPSQPVFLVEKELIRSTSTRWPMWRLLNLFQRTWTWTWNIMFLLGVIVPWCSPLGLRALFCKKPFMADLELSQVNGTLFPRKTSITQTMFSRLMDLWRHISKARTHFETEPDTGFIGKGMTRHLNRLYNYFIKGFLGTVVILVLFPLLCFAVSASSLALAITAPLWMPLITVALHLYMMLIYDLDCPDESRRNRYCIFLEAVGWNIGIQGLLQPIAAILVASVICPLIAILVFFVGIVRYWVRLFWDAGTFHLFIKKCGRVPASDSFAVRRIAGPGLALDYYFSIKPEQALAAFEAKMELDELQAYQHSMETIICQPQKDFSQFVEACFGPFSAQLSKSVGPYRQLEREGQDLMTSLHEKLEKRRRDLQTGLTTAVKSRIKLNTMELKIVIQQSAYMLEKFYPSHVIARLSISEEEFWDAKGLSVGDWAGLAGMLYADIFSLDFLTPLSDTDTQFKLEPHAQLDLNRYNEMVQNTSDIMGINGPDLLGNVYAPRGNIQVHSPYLEVSAFNPRSRVMINSRRAEKRNDTSSSGLTTPRVRARRSPMPSPKQKNPSWKPWKRKQQPKHAADKMLIPLPIPHPVHIAISIYNRDSDQPIPIESELCWEILRSIEECQGDQEAIVRFRELGDRIDGHHHHHHSHPNRSVGISVDGLAAIDSSIDSLDSQNSSNSGTKDSMDMIAGATETLPCTNREVTIMMPTQIHGVDNEDDVTIAGNGRGNGDAGIDMIQHGTTTNTTVIIMPSANGSGSVTTTTVATVGGGTGGAITPSSNTTAPTHFHWTLRNWGGGNGQSGAQGNRRRNTSYTYSSTTTTSGGGGQINSGSATNSANDSQLDQIRVDLASPEDISLDTDSSRAMFTAAVRYNLFGAFRFNRSGLLRSESAPSDFAPIAP</sequence>
<dbReference type="EnsemblMetazoa" id="ACUA018416-RA">
    <property type="protein sequence ID" value="ACUA018416-PA"/>
    <property type="gene ID" value="ACUA018416"/>
</dbReference>
<dbReference type="Pfam" id="PF25228">
    <property type="entry name" value="Lips"/>
    <property type="match status" value="1"/>
</dbReference>
<proteinExistence type="predicted"/>
<keyword evidence="2" id="KW-1133">Transmembrane helix</keyword>
<reference evidence="4" key="1">
    <citation type="submission" date="2013-09" db="EMBL/GenBank/DDBJ databases">
        <title>The Genome Sequence of Anopheles culicifacies species A.</title>
        <authorList>
            <consortium name="The Broad Institute Genomics Platform"/>
            <person name="Neafsey D.E."/>
            <person name="Besansky N."/>
            <person name="Howell P."/>
            <person name="Walton C."/>
            <person name="Young S.K."/>
            <person name="Zeng Q."/>
            <person name="Gargeya S."/>
            <person name="Fitzgerald M."/>
            <person name="Haas B."/>
            <person name="Abouelleil A."/>
            <person name="Allen A.W."/>
            <person name="Alvarado L."/>
            <person name="Arachchi H.M."/>
            <person name="Berlin A.M."/>
            <person name="Chapman S.B."/>
            <person name="Gainer-Dewar J."/>
            <person name="Goldberg J."/>
            <person name="Griggs A."/>
            <person name="Gujja S."/>
            <person name="Hansen M."/>
            <person name="Howarth C."/>
            <person name="Imamovic A."/>
            <person name="Ireland A."/>
            <person name="Larimer J."/>
            <person name="McCowan C."/>
            <person name="Murphy C."/>
            <person name="Pearson M."/>
            <person name="Poon T.W."/>
            <person name="Priest M."/>
            <person name="Roberts A."/>
            <person name="Saif S."/>
            <person name="Shea T."/>
            <person name="Sisk P."/>
            <person name="Sykes S."/>
            <person name="Wortman J."/>
            <person name="Nusbaum C."/>
            <person name="Birren B."/>
        </authorList>
    </citation>
    <scope>NUCLEOTIDE SEQUENCE [LARGE SCALE GENOMIC DNA]</scope>
    <source>
        <strain evidence="4">A-37</strain>
    </source>
</reference>
<dbReference type="InterPro" id="IPR057435">
    <property type="entry name" value="Lips"/>
</dbReference>
<feature type="compositionally biased region" description="Low complexity" evidence="1">
    <location>
        <begin position="1372"/>
        <end position="1390"/>
    </location>
</feature>
<name>A0A182MHJ3_9DIPT</name>
<accession>A0A182MHJ3</accession>
<reference evidence="3" key="2">
    <citation type="submission" date="2020-05" db="UniProtKB">
        <authorList>
            <consortium name="EnsemblMetazoa"/>
        </authorList>
    </citation>
    <scope>IDENTIFICATION</scope>
    <source>
        <strain evidence="3">A-37</strain>
    </source>
</reference>
<keyword evidence="4" id="KW-1185">Reference proteome</keyword>
<keyword evidence="2" id="KW-0812">Transmembrane</keyword>
<feature type="transmembrane region" description="Helical" evidence="2">
    <location>
        <begin position="709"/>
        <end position="732"/>
    </location>
</feature>
<feature type="transmembrane region" description="Helical" evidence="2">
    <location>
        <begin position="797"/>
        <end position="821"/>
    </location>
</feature>
<evidence type="ECO:0000256" key="1">
    <source>
        <dbReference type="SAM" id="MobiDB-lite"/>
    </source>
</evidence>
<dbReference type="Proteomes" id="UP000075883">
    <property type="component" value="Unassembled WGS sequence"/>
</dbReference>
<feature type="transmembrane region" description="Helical" evidence="2">
    <location>
        <begin position="615"/>
        <end position="635"/>
    </location>
</feature>
<feature type="region of interest" description="Disordered" evidence="1">
    <location>
        <begin position="1096"/>
        <end position="1145"/>
    </location>
</feature>
<evidence type="ECO:0000313" key="3">
    <source>
        <dbReference type="EnsemblMetazoa" id="ACUA018416-PA"/>
    </source>
</evidence>
<dbReference type="PANTHER" id="PTHR37686">
    <property type="entry name" value="LD36006P"/>
    <property type="match status" value="1"/>
</dbReference>
<organism evidence="3 4">
    <name type="scientific">Anopheles culicifacies</name>
    <dbReference type="NCBI Taxonomy" id="139723"/>
    <lineage>
        <taxon>Eukaryota</taxon>
        <taxon>Metazoa</taxon>
        <taxon>Ecdysozoa</taxon>
        <taxon>Arthropoda</taxon>
        <taxon>Hexapoda</taxon>
        <taxon>Insecta</taxon>
        <taxon>Pterygota</taxon>
        <taxon>Neoptera</taxon>
        <taxon>Endopterygota</taxon>
        <taxon>Diptera</taxon>
        <taxon>Nematocera</taxon>
        <taxon>Culicoidea</taxon>
        <taxon>Culicidae</taxon>
        <taxon>Anophelinae</taxon>
        <taxon>Anopheles</taxon>
        <taxon>culicifacies species complex</taxon>
    </lineage>
</organism>
<feature type="compositionally biased region" description="Polar residues" evidence="1">
    <location>
        <begin position="110"/>
        <end position="120"/>
    </location>
</feature>
<evidence type="ECO:0000313" key="4">
    <source>
        <dbReference type="Proteomes" id="UP000075883"/>
    </source>
</evidence>
<dbReference type="STRING" id="139723.A0A182MHJ3"/>
<protein>
    <submittedName>
        <fullName evidence="3">Uncharacterized protein</fullName>
    </submittedName>
</protein>
<feature type="region of interest" description="Disordered" evidence="1">
    <location>
        <begin position="1361"/>
        <end position="1408"/>
    </location>
</feature>
<feature type="compositionally biased region" description="Polar residues" evidence="1">
    <location>
        <begin position="1398"/>
        <end position="1408"/>
    </location>
</feature>
<feature type="compositionally biased region" description="Gly residues" evidence="1">
    <location>
        <begin position="91"/>
        <end position="109"/>
    </location>
</feature>
<dbReference type="VEuPathDB" id="VectorBase:ACUA018416"/>
<evidence type="ECO:0000256" key="2">
    <source>
        <dbReference type="SAM" id="Phobius"/>
    </source>
</evidence>
<feature type="region of interest" description="Disordered" evidence="1">
    <location>
        <begin position="90"/>
        <end position="120"/>
    </location>
</feature>
<dbReference type="PANTHER" id="PTHR37686:SF1">
    <property type="entry name" value="LD36006P"/>
    <property type="match status" value="1"/>
</dbReference>
<feature type="transmembrane region" description="Helical" evidence="2">
    <location>
        <begin position="744"/>
        <end position="762"/>
    </location>
</feature>